<feature type="signal peptide" evidence="2">
    <location>
        <begin position="1"/>
        <end position="22"/>
    </location>
</feature>
<feature type="non-terminal residue" evidence="3">
    <location>
        <position position="204"/>
    </location>
</feature>
<reference evidence="3" key="1">
    <citation type="journal article" date="2010" name="BMC Genomics">
        <title>An insight into the sialotranscriptome of the brown dog tick, Rhipicephalus sanguineus.</title>
        <authorList>
            <person name="Anatriello E."/>
            <person name="Ribeiro J.M."/>
            <person name="de Miranda-Santos I.K."/>
            <person name="Brandao L.G."/>
            <person name="Anderson J.M."/>
            <person name="Valenzuela J.G."/>
            <person name="Maruyama S.R."/>
            <person name="Silva J.S."/>
            <person name="Ferreira B.R."/>
        </authorList>
    </citation>
    <scope>NUCLEOTIDE SEQUENCE</scope>
    <source>
        <tissue evidence="3">Salivary glands</tissue>
    </source>
</reference>
<name>C9W197_RHISA</name>
<keyword evidence="2" id="KW-0732">Signal</keyword>
<proteinExistence type="evidence at transcript level"/>
<dbReference type="AlphaFoldDB" id="C9W197"/>
<feature type="compositionally biased region" description="Acidic residues" evidence="1">
    <location>
        <begin position="24"/>
        <end position="33"/>
    </location>
</feature>
<evidence type="ECO:0000313" key="3">
    <source>
        <dbReference type="EMBL" id="ACX53844.1"/>
    </source>
</evidence>
<dbReference type="PROSITE" id="PS51257">
    <property type="entry name" value="PROKAR_LIPOPROTEIN"/>
    <property type="match status" value="1"/>
</dbReference>
<evidence type="ECO:0000256" key="2">
    <source>
        <dbReference type="SAM" id="SignalP"/>
    </source>
</evidence>
<accession>C9W197</accession>
<organism evidence="3">
    <name type="scientific">Rhipicephalus sanguineus</name>
    <name type="common">Brown dog tick</name>
    <name type="synonym">Ixodes sanguineus</name>
    <dbReference type="NCBI Taxonomy" id="34632"/>
    <lineage>
        <taxon>Eukaryota</taxon>
        <taxon>Metazoa</taxon>
        <taxon>Ecdysozoa</taxon>
        <taxon>Arthropoda</taxon>
        <taxon>Chelicerata</taxon>
        <taxon>Arachnida</taxon>
        <taxon>Acari</taxon>
        <taxon>Parasitiformes</taxon>
        <taxon>Ixodida</taxon>
        <taxon>Ixodoidea</taxon>
        <taxon>Ixodidae</taxon>
        <taxon>Rhipicephalinae</taxon>
        <taxon>Rhipicephalus</taxon>
        <taxon>Rhipicephalus</taxon>
    </lineage>
</organism>
<feature type="compositionally biased region" description="Basic and acidic residues" evidence="1">
    <location>
        <begin position="35"/>
        <end position="45"/>
    </location>
</feature>
<feature type="region of interest" description="Disordered" evidence="1">
    <location>
        <begin position="24"/>
        <end position="45"/>
    </location>
</feature>
<feature type="chain" id="PRO_5003002699" evidence="2">
    <location>
        <begin position="23"/>
        <end position="204"/>
    </location>
</feature>
<dbReference type="OrthoDB" id="10554680at2759"/>
<dbReference type="EMBL" id="EZ406044">
    <property type="protein sequence ID" value="ACX53844.1"/>
    <property type="molecule type" value="mRNA"/>
</dbReference>
<sequence>MTMRNFQFVVMAMLLACRITSAEDSETQADGEGGETQKKPGTRDKKQTVDIAGFYSSHSLIWILGLTTSHHPCMLDAVDETNTSYTSFTRYSKGTGSFQGKRLIGKFMHRSQEDNYNAMAVSPAGHSSRRRTTSWRGTETMLYESSDRMCALFTASYTERPSDLPATKQKDINNRRRQATASTIEYDFRVKEAIAGTPAETTCL</sequence>
<dbReference type="VEuPathDB" id="VectorBase:RSAN_051315"/>
<protein>
    <submittedName>
        <fullName evidence="3">Hypothetical conserved secreted protein</fullName>
    </submittedName>
</protein>
<reference evidence="3" key="2">
    <citation type="journal article" date="2013" name="Ticks Tick Borne Dis.">
        <title>Proteome of Rhipicephalus sanguineus tick saliva induced by the secretagogues pilocarpine and dopamine.</title>
        <authorList>
            <person name="Oliveira C.J."/>
            <person name="Anatriello E."/>
            <person name="de Miranda-Santos I.K."/>
            <person name="Francischetti I.M."/>
            <person name="Sa-Nunes A."/>
            <person name="Ferreira B.R."/>
            <person name="Ribeiro J.M."/>
        </authorList>
    </citation>
    <scope>NUCLEOTIDE SEQUENCE</scope>
    <source>
        <tissue evidence="3">Salivary glands</tissue>
    </source>
</reference>
<evidence type="ECO:0000256" key="1">
    <source>
        <dbReference type="SAM" id="MobiDB-lite"/>
    </source>
</evidence>